<accession>A0A443I3V0</accession>
<reference evidence="3 4" key="1">
    <citation type="journal article" date="2018" name="Front. Microbiol.">
        <title>Genomic and genetic insights into a cosmopolitan fungus, Paecilomyces variotii (Eurotiales).</title>
        <authorList>
            <person name="Urquhart A.S."/>
            <person name="Mondo S.J."/>
            <person name="Makela M.R."/>
            <person name="Hane J.K."/>
            <person name="Wiebenga A."/>
            <person name="He G."/>
            <person name="Mihaltcheva S."/>
            <person name="Pangilinan J."/>
            <person name="Lipzen A."/>
            <person name="Barry K."/>
            <person name="de Vries R.P."/>
            <person name="Grigoriev I.V."/>
            <person name="Idnurm A."/>
        </authorList>
    </citation>
    <scope>NUCLEOTIDE SEQUENCE [LARGE SCALE GENOMIC DNA]</scope>
    <source>
        <strain evidence="3 4">CBS 101075</strain>
    </source>
</reference>
<dbReference type="SUPFAM" id="SSF69322">
    <property type="entry name" value="Tricorn protease domain 2"/>
    <property type="match status" value="1"/>
</dbReference>
<feature type="domain" description="F-box" evidence="2">
    <location>
        <begin position="145"/>
        <end position="185"/>
    </location>
</feature>
<dbReference type="EMBL" id="RCNU01000002">
    <property type="protein sequence ID" value="RWQ98750.1"/>
    <property type="molecule type" value="Genomic_DNA"/>
</dbReference>
<feature type="compositionally biased region" description="Polar residues" evidence="1">
    <location>
        <begin position="31"/>
        <end position="42"/>
    </location>
</feature>
<protein>
    <submittedName>
        <fullName evidence="3">F-box domain protein</fullName>
    </submittedName>
</protein>
<evidence type="ECO:0000313" key="4">
    <source>
        <dbReference type="Proteomes" id="UP000283841"/>
    </source>
</evidence>
<dbReference type="InterPro" id="IPR036047">
    <property type="entry name" value="F-box-like_dom_sf"/>
</dbReference>
<feature type="region of interest" description="Disordered" evidence="1">
    <location>
        <begin position="1"/>
        <end position="123"/>
    </location>
</feature>
<organism evidence="3 4">
    <name type="scientific">Byssochlamys spectabilis</name>
    <name type="common">Paecilomyces variotii</name>
    <dbReference type="NCBI Taxonomy" id="264951"/>
    <lineage>
        <taxon>Eukaryota</taxon>
        <taxon>Fungi</taxon>
        <taxon>Dikarya</taxon>
        <taxon>Ascomycota</taxon>
        <taxon>Pezizomycotina</taxon>
        <taxon>Eurotiomycetes</taxon>
        <taxon>Eurotiomycetidae</taxon>
        <taxon>Eurotiales</taxon>
        <taxon>Thermoascaceae</taxon>
        <taxon>Paecilomyces</taxon>
    </lineage>
</organism>
<proteinExistence type="predicted"/>
<dbReference type="RefSeq" id="XP_028488395.1">
    <property type="nucleotide sequence ID" value="XM_028625880.1"/>
</dbReference>
<dbReference type="Gene3D" id="1.20.1280.50">
    <property type="match status" value="1"/>
</dbReference>
<feature type="compositionally biased region" description="Polar residues" evidence="1">
    <location>
        <begin position="92"/>
        <end position="102"/>
    </location>
</feature>
<dbReference type="GeneID" id="39595157"/>
<keyword evidence="4" id="KW-1185">Reference proteome</keyword>
<dbReference type="VEuPathDB" id="FungiDB:C8Q69DRAFT_182616"/>
<dbReference type="AlphaFoldDB" id="A0A443I3V0"/>
<feature type="region of interest" description="Disordered" evidence="1">
    <location>
        <begin position="916"/>
        <end position="945"/>
    </location>
</feature>
<feature type="compositionally biased region" description="Polar residues" evidence="1">
    <location>
        <begin position="112"/>
        <end position="123"/>
    </location>
</feature>
<dbReference type="InterPro" id="IPR001810">
    <property type="entry name" value="F-box_dom"/>
</dbReference>
<sequence>MPGLPDRMGQESHVVIPVWGQQRESRENHDFSSTTSGASAETQHAIPQWDNGLQMVPGIQGVRRTSPMSRSPDSFESLADSVSDDDSERSSTPITPNSSTESLVPAGEPSKPASSEMDTTLDSQLEGKQVDTNAIPETLRPAPEVPPPVLRRLLDFSPPESRRSLRLTCKTWSRTVDKVVPLNPPAANIVPPEILFQIYSMLSPRDFDNARHTCSQWMRVSLDKDLLEGMLKKAGWWDAWQRDCLARSLNATKESHVWRLSKRFSTECLLSGRKANVERSGFLTTGIVDFSHLARESLPTESPAFMKNVLAGPYTAPRITAAVRDPAFSRTPRFSASKCGRYLLVTTGCMIYVYHLCSRKTGDNWPRAERSTDQERPNLDDKDLDIMPISSIGCPYEVLSAAIDTSNSKLVVAALLRGRMGMVCDIKRVSSQSPSEAQGPSLAEVQEAIASNQPLRKMVRLSRTPRHYYHDICSAEDPPRSVSICPGRRCIAFGCGSGIELHWVDQKTNVDSRKLFPMSQPAEVVHFLSNPSVNTPAQIRLISSLAGPGASGCQCYNSPDGEEHPCQFHLSSGVRSFTHWTPRKNGSLSLVKATHCHHYRAIPVNDGLHLLFIEPTTGFLCIGSDAPIGGPTSLTRALICVPPFEGGTADNWKEDRVPTVFASGSDLSWGLRIVAAYQDKIVLYSVPSDVLNVIQRERRLQGEGVMGDSDLARDWFLDSERNSQRRGSLAQNQNGDWEFLLKVSYRPTAMMWPLKIYGKEIGRMTKVVDFAIQTSNGGARVWAFGASGEARIFDIDTCTSKNISALDIGVRSLSVGPDGSIASAKLMGRAESGLLSPLPVRATRKRKQLSQPAPFDREILTAQYPPRVKKILDVVENSVFPKNPSSSPVSNGPAKRRRPSFAACIVDLKIPDLGPNEGNWLDNASKAEGENSPPQGSDGSEFHDFATYDPQDLRKAFLSTPAAGLHRTGTPGKMLINPVMYNEGYSAWSKY</sequence>
<feature type="domain" description="F-box" evidence="2">
    <location>
        <begin position="190"/>
        <end position="230"/>
    </location>
</feature>
<evidence type="ECO:0000259" key="2">
    <source>
        <dbReference type="SMART" id="SM00256"/>
    </source>
</evidence>
<evidence type="ECO:0000313" key="3">
    <source>
        <dbReference type="EMBL" id="RWQ98750.1"/>
    </source>
</evidence>
<dbReference type="Pfam" id="PF00646">
    <property type="entry name" value="F-box"/>
    <property type="match status" value="1"/>
</dbReference>
<name>A0A443I3V0_BYSSP</name>
<evidence type="ECO:0000256" key="1">
    <source>
        <dbReference type="SAM" id="MobiDB-lite"/>
    </source>
</evidence>
<dbReference type="Proteomes" id="UP000283841">
    <property type="component" value="Unassembled WGS sequence"/>
</dbReference>
<dbReference type="SUPFAM" id="SSF81383">
    <property type="entry name" value="F-box domain"/>
    <property type="match status" value="1"/>
</dbReference>
<dbReference type="Pfam" id="PF12937">
    <property type="entry name" value="F-box-like"/>
    <property type="match status" value="1"/>
</dbReference>
<gene>
    <name evidence="3" type="ORF">C8Q69DRAFT_182616</name>
</gene>
<comment type="caution">
    <text evidence="3">The sequence shown here is derived from an EMBL/GenBank/DDBJ whole genome shotgun (WGS) entry which is preliminary data.</text>
</comment>
<dbReference type="SMART" id="SM00256">
    <property type="entry name" value="FBOX"/>
    <property type="match status" value="2"/>
</dbReference>